<name>A0A194WVM8_MOLSC</name>
<protein>
    <submittedName>
        <fullName evidence="2">Uncharacterized protein</fullName>
    </submittedName>
</protein>
<feature type="region of interest" description="Disordered" evidence="1">
    <location>
        <begin position="255"/>
        <end position="361"/>
    </location>
</feature>
<evidence type="ECO:0000256" key="1">
    <source>
        <dbReference type="SAM" id="MobiDB-lite"/>
    </source>
</evidence>
<organism evidence="2 3">
    <name type="scientific">Mollisia scopiformis</name>
    <name type="common">Conifer needle endophyte fungus</name>
    <name type="synonym">Phialocephala scopiformis</name>
    <dbReference type="NCBI Taxonomy" id="149040"/>
    <lineage>
        <taxon>Eukaryota</taxon>
        <taxon>Fungi</taxon>
        <taxon>Dikarya</taxon>
        <taxon>Ascomycota</taxon>
        <taxon>Pezizomycotina</taxon>
        <taxon>Leotiomycetes</taxon>
        <taxon>Helotiales</taxon>
        <taxon>Mollisiaceae</taxon>
        <taxon>Mollisia</taxon>
    </lineage>
</organism>
<accession>A0A194WVM8</accession>
<feature type="region of interest" description="Disordered" evidence="1">
    <location>
        <begin position="1"/>
        <end position="43"/>
    </location>
</feature>
<feature type="compositionally biased region" description="Basic and acidic residues" evidence="1">
    <location>
        <begin position="1"/>
        <end position="10"/>
    </location>
</feature>
<evidence type="ECO:0000313" key="2">
    <source>
        <dbReference type="EMBL" id="KUJ11642.1"/>
    </source>
</evidence>
<dbReference type="Proteomes" id="UP000070700">
    <property type="component" value="Unassembled WGS sequence"/>
</dbReference>
<proteinExistence type="predicted"/>
<sequence length="724" mass="82621">MDYLSDRSDPDNDIDNIPPEEEFIDSTDSTDGEDGDNVSDWDRGRVSEAHNTIILERQEELPRSIDSLFKKGLLDKKGEMGSTILHLITERWSKTNRSGSDLAELFKAVMEKCPRLFLEKDDLGKSILNRSSMRKKKSNFAQFFIYEYPDKTEELVREDPDILKLMVASSMELDIWKALLGRLGKSAGKLLLRCDEGGNTFIHNILRNIDHGPFHVALPHIILEIIRAAPDSLKTLNDEGKSLYGCFIEGMNKRTESSELRMRKESALPASHDSRTMTEKSSRLSEKYFDGPKISPTGKIFDNPKMDNPPSRRPEKYSDDPKMNISSSRLLPDPKDNAKSAAQTSQPVVRKRAKEPKPEETEELVNHILAEVKEVLLREMYRGLGEMEIHSLLHPYTSEIDVDLLELEKSRDPIQTLKGILEPLPLEPFLRSVRLPYFRTDLAARTDIYFEILGTLNSHGVRRIMRLEVDEAIDCPSSDDTITKAASGFHIEEWDWRKTDIDTGVLCKVAPEARKLYLYSSGNFPVLKHWSSDEGLAMFKNLEEVSLIVFSKIETPQTTEDCVREFRMRMDKACPKIEFKVRHFKPSFEGSRSWSWLLQGDQGRLIETAKGPNPKTLTERFERLTRHLEPCFDKPSIDVKVSIIDDGIDPVEIGNRIGGGISFAHYPGEHSRLKPYYFSSNGRGTALAHIMLRLCAQLKFYVARVDIEQRSLTPIVQVSTYQPQ</sequence>
<keyword evidence="3" id="KW-1185">Reference proteome</keyword>
<dbReference type="GeneID" id="28815748"/>
<gene>
    <name evidence="2" type="ORF">LY89DRAFT_228965</name>
</gene>
<dbReference type="OrthoDB" id="5386278at2759"/>
<feature type="compositionally biased region" description="Basic and acidic residues" evidence="1">
    <location>
        <begin position="255"/>
        <end position="290"/>
    </location>
</feature>
<dbReference type="AlphaFoldDB" id="A0A194WVM8"/>
<feature type="compositionally biased region" description="Basic and acidic residues" evidence="1">
    <location>
        <begin position="302"/>
        <end position="322"/>
    </location>
</feature>
<dbReference type="InParanoid" id="A0A194WVM8"/>
<feature type="compositionally biased region" description="Acidic residues" evidence="1">
    <location>
        <begin position="11"/>
        <end position="39"/>
    </location>
</feature>
<reference evidence="2 3" key="1">
    <citation type="submission" date="2015-10" db="EMBL/GenBank/DDBJ databases">
        <title>Full genome of DAOMC 229536 Phialocephala scopiformis, a fungal endophyte of spruce producing the potent anti-insectan compound rugulosin.</title>
        <authorList>
            <consortium name="DOE Joint Genome Institute"/>
            <person name="Walker A.K."/>
            <person name="Frasz S.L."/>
            <person name="Seifert K.A."/>
            <person name="Miller J.D."/>
            <person name="Mondo S.J."/>
            <person name="Labutti K."/>
            <person name="Lipzen A."/>
            <person name="Dockter R."/>
            <person name="Kennedy M."/>
            <person name="Grigoriev I.V."/>
            <person name="Spatafora J.W."/>
        </authorList>
    </citation>
    <scope>NUCLEOTIDE SEQUENCE [LARGE SCALE GENOMIC DNA]</scope>
    <source>
        <strain evidence="2 3">CBS 120377</strain>
    </source>
</reference>
<evidence type="ECO:0000313" key="3">
    <source>
        <dbReference type="Proteomes" id="UP000070700"/>
    </source>
</evidence>
<dbReference type="KEGG" id="psco:LY89DRAFT_228965"/>
<dbReference type="EMBL" id="KQ947426">
    <property type="protein sequence ID" value="KUJ11642.1"/>
    <property type="molecule type" value="Genomic_DNA"/>
</dbReference>
<dbReference type="RefSeq" id="XP_018065997.1">
    <property type="nucleotide sequence ID" value="XM_018206022.1"/>
</dbReference>